<feature type="region of interest" description="Disordered" evidence="5">
    <location>
        <begin position="1"/>
        <end position="20"/>
    </location>
</feature>
<dbReference type="Gene3D" id="1.10.357.10">
    <property type="entry name" value="Tetracycline Repressor, domain 2"/>
    <property type="match status" value="1"/>
</dbReference>
<name>A0A7W9F4U3_9SPHN</name>
<proteinExistence type="predicted"/>
<comment type="caution">
    <text evidence="7">The sequence shown here is derived from an EMBL/GenBank/DDBJ whole genome shotgun (WGS) entry which is preliminary data.</text>
</comment>
<dbReference type="Pfam" id="PF00440">
    <property type="entry name" value="TetR_N"/>
    <property type="match status" value="1"/>
</dbReference>
<dbReference type="InterPro" id="IPR050109">
    <property type="entry name" value="HTH-type_TetR-like_transc_reg"/>
</dbReference>
<dbReference type="GO" id="GO:0000976">
    <property type="term" value="F:transcription cis-regulatory region binding"/>
    <property type="evidence" value="ECO:0007669"/>
    <property type="project" value="TreeGrafter"/>
</dbReference>
<feature type="DNA-binding region" description="H-T-H motif" evidence="4">
    <location>
        <begin position="49"/>
        <end position="68"/>
    </location>
</feature>
<evidence type="ECO:0000256" key="5">
    <source>
        <dbReference type="SAM" id="MobiDB-lite"/>
    </source>
</evidence>
<evidence type="ECO:0000259" key="6">
    <source>
        <dbReference type="PROSITE" id="PS50977"/>
    </source>
</evidence>
<dbReference type="Proteomes" id="UP000546701">
    <property type="component" value="Unassembled WGS sequence"/>
</dbReference>
<dbReference type="PANTHER" id="PTHR30055:SF234">
    <property type="entry name" value="HTH-TYPE TRANSCRIPTIONAL REGULATOR BETI"/>
    <property type="match status" value="1"/>
</dbReference>
<evidence type="ECO:0000313" key="7">
    <source>
        <dbReference type="EMBL" id="MBB5730820.1"/>
    </source>
</evidence>
<reference evidence="7 8" key="1">
    <citation type="submission" date="2020-08" db="EMBL/GenBank/DDBJ databases">
        <title>Genomic Encyclopedia of Type Strains, Phase IV (KMG-IV): sequencing the most valuable type-strain genomes for metagenomic binning, comparative biology and taxonomic classification.</title>
        <authorList>
            <person name="Goeker M."/>
        </authorList>
    </citation>
    <scope>NUCLEOTIDE SEQUENCE [LARGE SCALE GENOMIC DNA]</scope>
    <source>
        <strain evidence="7 8">DSM 103336</strain>
    </source>
</reference>
<organism evidence="7 8">
    <name type="scientific">Sphingomonas prati</name>
    <dbReference type="NCBI Taxonomy" id="1843237"/>
    <lineage>
        <taxon>Bacteria</taxon>
        <taxon>Pseudomonadati</taxon>
        <taxon>Pseudomonadota</taxon>
        <taxon>Alphaproteobacteria</taxon>
        <taxon>Sphingomonadales</taxon>
        <taxon>Sphingomonadaceae</taxon>
        <taxon>Sphingomonas</taxon>
    </lineage>
</organism>
<keyword evidence="3" id="KW-0804">Transcription</keyword>
<dbReference type="InterPro" id="IPR036271">
    <property type="entry name" value="Tet_transcr_reg_TetR-rel_C_sf"/>
</dbReference>
<sequence length="209" mass="22592">MADAQGAGKTPVEEQISTGKRVRADAQRNLLAVLRAAKDVFAISGVDAPVRDIAERAGVGVGTLYRHYPHRADLIAAVFRQEMDACADEADALGASLPPFEALSTWMRRFVDLAVTKQGLAKALHSGDPAFEGLPARREERLMPAFRRLFERAAASGTIRDDIGSDEFVRAAASLCLSGADTEQAQRLVGLLVDGLRRPEDGREHDDGR</sequence>
<evidence type="ECO:0000256" key="2">
    <source>
        <dbReference type="ARBA" id="ARBA00023125"/>
    </source>
</evidence>
<dbReference type="SUPFAM" id="SSF46689">
    <property type="entry name" value="Homeodomain-like"/>
    <property type="match status" value="1"/>
</dbReference>
<dbReference type="InterPro" id="IPR049445">
    <property type="entry name" value="TetR_SbtR-like_C"/>
</dbReference>
<keyword evidence="1" id="KW-0805">Transcription regulation</keyword>
<evidence type="ECO:0000256" key="3">
    <source>
        <dbReference type="ARBA" id="ARBA00023163"/>
    </source>
</evidence>
<dbReference type="PRINTS" id="PR00455">
    <property type="entry name" value="HTHTETR"/>
</dbReference>
<evidence type="ECO:0000313" key="8">
    <source>
        <dbReference type="Proteomes" id="UP000546701"/>
    </source>
</evidence>
<dbReference type="InterPro" id="IPR001647">
    <property type="entry name" value="HTH_TetR"/>
</dbReference>
<gene>
    <name evidence="7" type="ORF">FHS99_003327</name>
</gene>
<dbReference type="Pfam" id="PF21597">
    <property type="entry name" value="TetR_C_43"/>
    <property type="match status" value="1"/>
</dbReference>
<dbReference type="InterPro" id="IPR009057">
    <property type="entry name" value="Homeodomain-like_sf"/>
</dbReference>
<dbReference type="EMBL" id="JACIJR010000009">
    <property type="protein sequence ID" value="MBB5730820.1"/>
    <property type="molecule type" value="Genomic_DNA"/>
</dbReference>
<keyword evidence="8" id="KW-1185">Reference proteome</keyword>
<dbReference type="OrthoDB" id="9795011at2"/>
<protein>
    <submittedName>
        <fullName evidence="7">AcrR family transcriptional regulator</fullName>
    </submittedName>
</protein>
<evidence type="ECO:0000256" key="4">
    <source>
        <dbReference type="PROSITE-ProRule" id="PRU00335"/>
    </source>
</evidence>
<dbReference type="AlphaFoldDB" id="A0A7W9F4U3"/>
<dbReference type="PANTHER" id="PTHR30055">
    <property type="entry name" value="HTH-TYPE TRANSCRIPTIONAL REGULATOR RUTR"/>
    <property type="match status" value="1"/>
</dbReference>
<dbReference type="RefSeq" id="WP_157177805.1">
    <property type="nucleotide sequence ID" value="NZ_BMJP01000007.1"/>
</dbReference>
<dbReference type="GO" id="GO:0003700">
    <property type="term" value="F:DNA-binding transcription factor activity"/>
    <property type="evidence" value="ECO:0007669"/>
    <property type="project" value="TreeGrafter"/>
</dbReference>
<accession>A0A7W9F4U3</accession>
<dbReference type="SUPFAM" id="SSF48498">
    <property type="entry name" value="Tetracyclin repressor-like, C-terminal domain"/>
    <property type="match status" value="1"/>
</dbReference>
<dbReference type="PROSITE" id="PS50977">
    <property type="entry name" value="HTH_TETR_2"/>
    <property type="match status" value="1"/>
</dbReference>
<evidence type="ECO:0000256" key="1">
    <source>
        <dbReference type="ARBA" id="ARBA00023015"/>
    </source>
</evidence>
<feature type="domain" description="HTH tetR-type" evidence="6">
    <location>
        <begin position="27"/>
        <end position="86"/>
    </location>
</feature>
<keyword evidence="2 4" id="KW-0238">DNA-binding</keyword>